<evidence type="ECO:0000313" key="1">
    <source>
        <dbReference type="EMBL" id="CAB4563819.1"/>
    </source>
</evidence>
<proteinExistence type="predicted"/>
<name>A0A6J6DLS2_9ZZZZ</name>
<dbReference type="EMBL" id="CAEZTJ010000029">
    <property type="protein sequence ID" value="CAB4563819.1"/>
    <property type="molecule type" value="Genomic_DNA"/>
</dbReference>
<accession>A0A6J6DLS2</accession>
<gene>
    <name evidence="1" type="ORF">UFOPK1650_00341</name>
</gene>
<organism evidence="1">
    <name type="scientific">freshwater metagenome</name>
    <dbReference type="NCBI Taxonomy" id="449393"/>
    <lineage>
        <taxon>unclassified sequences</taxon>
        <taxon>metagenomes</taxon>
        <taxon>ecological metagenomes</taxon>
    </lineage>
</organism>
<dbReference type="InterPro" id="IPR011990">
    <property type="entry name" value="TPR-like_helical_dom_sf"/>
</dbReference>
<protein>
    <submittedName>
        <fullName evidence="1">Unannotated protein</fullName>
    </submittedName>
</protein>
<dbReference type="AlphaFoldDB" id="A0A6J6DLS2"/>
<sequence length="197" mass="21291">MLPGKIRAELLSLSSENAEAVARQMVMIDRLTASGTKEDLDLAGTFAQAASDRAGRVGVVRSYAGKVLLALSNYSEAKKHLSAAHRINGEPFLKVLLAECETGLGRPRKSLELLGEVDSKLLSSRELAYAHLVSAEAREALGQADAARVSLNPKSESYLMRDAVEGSDPERDRLRERWLGIKTRLASKITTSGESAN</sequence>
<reference evidence="1" key="1">
    <citation type="submission" date="2020-05" db="EMBL/GenBank/DDBJ databases">
        <authorList>
            <person name="Chiriac C."/>
            <person name="Salcher M."/>
            <person name="Ghai R."/>
            <person name="Kavagutti S V."/>
        </authorList>
    </citation>
    <scope>NUCLEOTIDE SEQUENCE</scope>
</reference>
<dbReference type="SUPFAM" id="SSF48452">
    <property type="entry name" value="TPR-like"/>
    <property type="match status" value="1"/>
</dbReference>